<gene>
    <name evidence="2" type="ORF">AXK60_19650</name>
</gene>
<dbReference type="Proteomes" id="UP000070258">
    <property type="component" value="Unassembled WGS sequence"/>
</dbReference>
<name>A0A138A0K2_9ACTN</name>
<accession>A0A138A0K2</accession>
<dbReference type="AlphaFoldDB" id="A0A138A0K2"/>
<dbReference type="PANTHER" id="PTHR31272:SF4">
    <property type="entry name" value="CYTOCHROME C-TYPE BIOGENESIS PROTEIN HI_1454-RELATED"/>
    <property type="match status" value="1"/>
</dbReference>
<protein>
    <submittedName>
        <fullName evidence="2">Cytochrome C biogenesis protein ResC</fullName>
    </submittedName>
</protein>
<keyword evidence="1" id="KW-0812">Transmembrane</keyword>
<proteinExistence type="predicted"/>
<reference evidence="3" key="1">
    <citation type="submission" date="2016-02" db="EMBL/GenBank/DDBJ databases">
        <authorList>
            <person name="Wen L."/>
            <person name="He K."/>
            <person name="Yang H."/>
        </authorList>
    </citation>
    <scope>NUCLEOTIDE SEQUENCE [LARGE SCALE GENOMIC DNA]</scope>
    <source>
        <strain evidence="3">JCM 15929</strain>
    </source>
</reference>
<keyword evidence="1" id="KW-0472">Membrane</keyword>
<feature type="transmembrane region" description="Helical" evidence="1">
    <location>
        <begin position="207"/>
        <end position="231"/>
    </location>
</feature>
<comment type="caution">
    <text evidence="2">The sequence shown here is derived from an EMBL/GenBank/DDBJ whole genome shotgun (WGS) entry which is preliminary data.</text>
</comment>
<feature type="transmembrane region" description="Helical" evidence="1">
    <location>
        <begin position="134"/>
        <end position="156"/>
    </location>
</feature>
<dbReference type="OrthoDB" id="9803065at2"/>
<evidence type="ECO:0000313" key="3">
    <source>
        <dbReference type="Proteomes" id="UP000070258"/>
    </source>
</evidence>
<sequence length="289" mass="29191">MTTLLAQDIGSTFQNAASSGPLLLAIAACMLAGLVSFASPCVVPLVPGYLSYLAGIAGADAQSARGTQSACEAQSADARAPSTATAGTSSTGLVNRWRVAGAASLFVAGFTIVFVLATASVFGVIGTLRINEQVLQRVGGVITIIMGAAFIGLIPALQRDTRFAPRQISSLAGAPLLGGVFALGWTPCLGPTLAGVLSVAAGTEGATAARGVTLIVAYCLGLGLPFVVLAFGSSSAMRGVGWLRRNSQRIKVAGGVIMIAVGVALLTGVWGLFIAWIRNEFVSAVVLPI</sequence>
<dbReference type="InterPro" id="IPR051790">
    <property type="entry name" value="Cytochrome_c-biogenesis_DsbD"/>
</dbReference>
<feature type="transmembrane region" description="Helical" evidence="1">
    <location>
        <begin position="105"/>
        <end position="128"/>
    </location>
</feature>
<dbReference type="PANTHER" id="PTHR31272">
    <property type="entry name" value="CYTOCHROME C-TYPE BIOGENESIS PROTEIN HI_1454-RELATED"/>
    <property type="match status" value="1"/>
</dbReference>
<feature type="transmembrane region" description="Helical" evidence="1">
    <location>
        <begin position="22"/>
        <end position="46"/>
    </location>
</feature>
<organism evidence="2 3">
    <name type="scientific">Tsukamurella pseudospumae</name>
    <dbReference type="NCBI Taxonomy" id="239498"/>
    <lineage>
        <taxon>Bacteria</taxon>
        <taxon>Bacillati</taxon>
        <taxon>Actinomycetota</taxon>
        <taxon>Actinomycetes</taxon>
        <taxon>Mycobacteriales</taxon>
        <taxon>Tsukamurellaceae</taxon>
        <taxon>Tsukamurella</taxon>
    </lineage>
</organism>
<feature type="transmembrane region" description="Helical" evidence="1">
    <location>
        <begin position="252"/>
        <end position="277"/>
    </location>
</feature>
<evidence type="ECO:0000313" key="2">
    <source>
        <dbReference type="EMBL" id="KXP03968.1"/>
    </source>
</evidence>
<dbReference type="STRING" id="239498.AXK60_19650"/>
<keyword evidence="1" id="KW-1133">Transmembrane helix</keyword>
<dbReference type="RefSeq" id="WP_068575076.1">
    <property type="nucleotide sequence ID" value="NZ_LSRF01000058.1"/>
</dbReference>
<evidence type="ECO:0000256" key="1">
    <source>
        <dbReference type="SAM" id="Phobius"/>
    </source>
</evidence>
<dbReference type="EMBL" id="LSRF01000058">
    <property type="protein sequence ID" value="KXP03968.1"/>
    <property type="molecule type" value="Genomic_DNA"/>
</dbReference>